<evidence type="ECO:0000313" key="1">
    <source>
        <dbReference type="EMBL" id="KAL2644600.1"/>
    </source>
</evidence>
<protein>
    <submittedName>
        <fullName evidence="1">Uncharacterized protein</fullName>
    </submittedName>
</protein>
<reference evidence="1 2" key="1">
    <citation type="submission" date="2024-09" db="EMBL/GenBank/DDBJ databases">
        <title>Chromosome-scale assembly of Riccia fluitans.</title>
        <authorList>
            <person name="Paukszto L."/>
            <person name="Sawicki J."/>
            <person name="Karawczyk K."/>
            <person name="Piernik-Szablinska J."/>
            <person name="Szczecinska M."/>
            <person name="Mazdziarz M."/>
        </authorList>
    </citation>
    <scope>NUCLEOTIDE SEQUENCE [LARGE SCALE GENOMIC DNA]</scope>
    <source>
        <strain evidence="1">Rf_01</strain>
        <tissue evidence="1">Aerial parts of the thallus</tissue>
    </source>
</reference>
<dbReference type="AlphaFoldDB" id="A0ABD1ZAV2"/>
<organism evidence="1 2">
    <name type="scientific">Riccia fluitans</name>
    <dbReference type="NCBI Taxonomy" id="41844"/>
    <lineage>
        <taxon>Eukaryota</taxon>
        <taxon>Viridiplantae</taxon>
        <taxon>Streptophyta</taxon>
        <taxon>Embryophyta</taxon>
        <taxon>Marchantiophyta</taxon>
        <taxon>Marchantiopsida</taxon>
        <taxon>Marchantiidae</taxon>
        <taxon>Marchantiales</taxon>
        <taxon>Ricciaceae</taxon>
        <taxon>Riccia</taxon>
    </lineage>
</organism>
<gene>
    <name evidence="1" type="ORF">R1flu_012187</name>
</gene>
<name>A0ABD1ZAV2_9MARC</name>
<dbReference type="Proteomes" id="UP001605036">
    <property type="component" value="Unassembled WGS sequence"/>
</dbReference>
<evidence type="ECO:0000313" key="2">
    <source>
        <dbReference type="Proteomes" id="UP001605036"/>
    </source>
</evidence>
<comment type="caution">
    <text evidence="1">The sequence shown here is derived from an EMBL/GenBank/DDBJ whole genome shotgun (WGS) entry which is preliminary data.</text>
</comment>
<sequence>MEQWTSTKRNLEKAGWLIVDSKLSLLDFISILIMCYENSHADLSTGPTQIVKYIHIYHGIHLKATQAFIGGLEHVMIGFYNYLETEDSTDHEKLAMNEIRAELVRDMHLCLLSDVKDLEEIARRTKDIPRHTTYRLHSPLRPKLFLHELFSVLNSTMRCKGLSRMLIWHELKNRNKKSIPR</sequence>
<accession>A0ABD1ZAV2</accession>
<proteinExistence type="predicted"/>
<keyword evidence="2" id="KW-1185">Reference proteome</keyword>
<dbReference type="EMBL" id="JBHFFA010000002">
    <property type="protein sequence ID" value="KAL2644600.1"/>
    <property type="molecule type" value="Genomic_DNA"/>
</dbReference>